<reference evidence="2" key="1">
    <citation type="submission" date="2014-09" db="EMBL/GenBank/DDBJ databases">
        <title>Genome sequence of the luminous mushroom Mycena chlorophos for searching fungal bioluminescence genes.</title>
        <authorList>
            <person name="Tanaka Y."/>
            <person name="Kasuga D."/>
            <person name="Oba Y."/>
            <person name="Hase S."/>
            <person name="Sato K."/>
            <person name="Oba Y."/>
            <person name="Sakakibara Y."/>
        </authorList>
    </citation>
    <scope>NUCLEOTIDE SEQUENCE</scope>
</reference>
<name>A0ABQ0LRE9_MYCCL</name>
<gene>
    <name evidence="2" type="ORF">MCHLO_10520</name>
</gene>
<dbReference type="EMBL" id="DF848408">
    <property type="protein sequence ID" value="GAT53577.1"/>
    <property type="molecule type" value="Genomic_DNA"/>
</dbReference>
<feature type="region of interest" description="Disordered" evidence="1">
    <location>
        <begin position="78"/>
        <end position="107"/>
    </location>
</feature>
<accession>A0ABQ0LRE9</accession>
<proteinExistence type="predicted"/>
<sequence>MPSNKNYLPSARPVPRRTRSSSLAAKANTVRPKTNDDAQPSRIRRIAAPRKSSLRLRPTSFETWMPVTAWLDIKPVFDDSPSPMEAEPSTISSSEDHSRSFEEEETSTFLSPLRSFKASIDIKVTRTKLRMRRRSRPAHNHAHPTPNFPPRLVPQFSQPGCTIEAVSAGVDVQSGYHNVEGIVRFIVPDDTHLQESMNEEDETER</sequence>
<protein>
    <submittedName>
        <fullName evidence="2">Uncharacterized protein</fullName>
    </submittedName>
</protein>
<feature type="compositionally biased region" description="Basic residues" evidence="1">
    <location>
        <begin position="130"/>
        <end position="142"/>
    </location>
</feature>
<feature type="region of interest" description="Disordered" evidence="1">
    <location>
        <begin position="1"/>
        <end position="44"/>
    </location>
</feature>
<feature type="region of interest" description="Disordered" evidence="1">
    <location>
        <begin position="130"/>
        <end position="150"/>
    </location>
</feature>
<organism evidence="2 3">
    <name type="scientific">Mycena chlorophos</name>
    <name type="common">Agaric fungus</name>
    <name type="synonym">Agaricus chlorophos</name>
    <dbReference type="NCBI Taxonomy" id="658473"/>
    <lineage>
        <taxon>Eukaryota</taxon>
        <taxon>Fungi</taxon>
        <taxon>Dikarya</taxon>
        <taxon>Basidiomycota</taxon>
        <taxon>Agaricomycotina</taxon>
        <taxon>Agaricomycetes</taxon>
        <taxon>Agaricomycetidae</taxon>
        <taxon>Agaricales</taxon>
        <taxon>Marasmiineae</taxon>
        <taxon>Mycenaceae</taxon>
        <taxon>Mycena</taxon>
    </lineage>
</organism>
<evidence type="ECO:0000313" key="2">
    <source>
        <dbReference type="EMBL" id="GAT53577.1"/>
    </source>
</evidence>
<evidence type="ECO:0000256" key="1">
    <source>
        <dbReference type="SAM" id="MobiDB-lite"/>
    </source>
</evidence>
<keyword evidence="3" id="KW-1185">Reference proteome</keyword>
<dbReference type="Proteomes" id="UP000815677">
    <property type="component" value="Unassembled WGS sequence"/>
</dbReference>
<evidence type="ECO:0000313" key="3">
    <source>
        <dbReference type="Proteomes" id="UP000815677"/>
    </source>
</evidence>